<dbReference type="AlphaFoldDB" id="A0A4Y2U9W4"/>
<dbReference type="EMBL" id="BGPR01034466">
    <property type="protein sequence ID" value="GBO08861.1"/>
    <property type="molecule type" value="Genomic_DNA"/>
</dbReference>
<proteinExistence type="predicted"/>
<evidence type="ECO:0000313" key="3">
    <source>
        <dbReference type="Proteomes" id="UP000499080"/>
    </source>
</evidence>
<dbReference type="Pfam" id="PF13843">
    <property type="entry name" value="DDE_Tnp_1_7"/>
    <property type="match status" value="1"/>
</dbReference>
<name>A0A4Y2U9W4_ARAVE</name>
<accession>A0A4Y2U9W4</accession>
<evidence type="ECO:0000259" key="1">
    <source>
        <dbReference type="Pfam" id="PF13843"/>
    </source>
</evidence>
<reference evidence="2 3" key="1">
    <citation type="journal article" date="2019" name="Sci. Rep.">
        <title>Orb-weaving spider Araneus ventricosus genome elucidates the spidroin gene catalogue.</title>
        <authorList>
            <person name="Kono N."/>
            <person name="Nakamura H."/>
            <person name="Ohtoshi R."/>
            <person name="Moran D.A.P."/>
            <person name="Shinohara A."/>
            <person name="Yoshida Y."/>
            <person name="Fujiwara M."/>
            <person name="Mori M."/>
            <person name="Tomita M."/>
            <person name="Arakawa K."/>
        </authorList>
    </citation>
    <scope>NUCLEOTIDE SEQUENCE [LARGE SCALE GENOMIC DNA]</scope>
</reference>
<evidence type="ECO:0000313" key="2">
    <source>
        <dbReference type="EMBL" id="GBO08861.1"/>
    </source>
</evidence>
<feature type="domain" description="PiggyBac transposable element-derived protein" evidence="1">
    <location>
        <begin position="12"/>
        <end position="148"/>
    </location>
</feature>
<organism evidence="2 3">
    <name type="scientific">Araneus ventricosus</name>
    <name type="common">Orbweaver spider</name>
    <name type="synonym">Epeira ventricosa</name>
    <dbReference type="NCBI Taxonomy" id="182803"/>
    <lineage>
        <taxon>Eukaryota</taxon>
        <taxon>Metazoa</taxon>
        <taxon>Ecdysozoa</taxon>
        <taxon>Arthropoda</taxon>
        <taxon>Chelicerata</taxon>
        <taxon>Arachnida</taxon>
        <taxon>Araneae</taxon>
        <taxon>Araneomorphae</taxon>
        <taxon>Entelegynae</taxon>
        <taxon>Araneoidea</taxon>
        <taxon>Araneidae</taxon>
        <taxon>Araneus</taxon>
    </lineage>
</organism>
<comment type="caution">
    <text evidence="2">The sequence shown here is derived from an EMBL/GenBank/DDBJ whole genome shotgun (WGS) entry which is preliminary data.</text>
</comment>
<sequence length="156" mass="17988">MIPHLMLKKLDRPMSSLRSNFEMTFESYSHLSVDEAMVKYKGRYGIVQFMLNTKVKRGLKVWALCTSFLGYLFNFESCFGKRDTLARRDNGLGYSVVTFLTKNLSMVHYTYIDVFYKSFVLMNDLLKSGIYASGTVNTNRKFLPTNVRNVKLADNG</sequence>
<keyword evidence="3" id="KW-1185">Reference proteome</keyword>
<protein>
    <recommendedName>
        <fullName evidence="1">PiggyBac transposable element-derived protein domain-containing protein</fullName>
    </recommendedName>
</protein>
<dbReference type="OrthoDB" id="6422351at2759"/>
<dbReference type="InterPro" id="IPR029526">
    <property type="entry name" value="PGBD"/>
</dbReference>
<gene>
    <name evidence="2" type="ORF">AVEN_72082_1</name>
</gene>
<dbReference type="PANTHER" id="PTHR46599:SF3">
    <property type="entry name" value="PIGGYBAC TRANSPOSABLE ELEMENT-DERIVED PROTEIN 4"/>
    <property type="match status" value="1"/>
</dbReference>
<dbReference type="Proteomes" id="UP000499080">
    <property type="component" value="Unassembled WGS sequence"/>
</dbReference>
<dbReference type="PANTHER" id="PTHR46599">
    <property type="entry name" value="PIGGYBAC TRANSPOSABLE ELEMENT-DERIVED PROTEIN 4"/>
    <property type="match status" value="1"/>
</dbReference>